<feature type="binding site" evidence="8">
    <location>
        <position position="378"/>
    </location>
    <ligand>
        <name>Mg(2+)</name>
        <dbReference type="ChEBI" id="CHEBI:18420"/>
    </ligand>
</feature>
<dbReference type="SUPFAM" id="SSF143724">
    <property type="entry name" value="PHP14-like"/>
    <property type="match status" value="1"/>
</dbReference>
<dbReference type="InterPro" id="IPR024953">
    <property type="entry name" value="PP_kinase_middle"/>
</dbReference>
<comment type="cofactor">
    <cofactor evidence="8">
        <name>Mg(2+)</name>
        <dbReference type="ChEBI" id="CHEBI:18420"/>
    </cofactor>
</comment>
<dbReference type="InterPro" id="IPR036832">
    <property type="entry name" value="PPK_N_dom_sf"/>
</dbReference>
<dbReference type="NCBIfam" id="NF003921">
    <property type="entry name" value="PRK05443.2-2"/>
    <property type="match status" value="1"/>
</dbReference>
<evidence type="ECO:0000256" key="7">
    <source>
        <dbReference type="ARBA" id="ARBA00022842"/>
    </source>
</evidence>
<dbReference type="PANTHER" id="PTHR30218">
    <property type="entry name" value="POLYPHOSPHATE KINASE"/>
    <property type="match status" value="1"/>
</dbReference>
<evidence type="ECO:0000256" key="1">
    <source>
        <dbReference type="ARBA" id="ARBA00022553"/>
    </source>
</evidence>
<feature type="binding site" evidence="8">
    <location>
        <position position="471"/>
    </location>
    <ligand>
        <name>ATP</name>
        <dbReference type="ChEBI" id="CHEBI:30616"/>
    </ligand>
</feature>
<dbReference type="GO" id="GO:0008976">
    <property type="term" value="F:polyphosphate kinase activity"/>
    <property type="evidence" value="ECO:0007669"/>
    <property type="project" value="UniProtKB-UniRule"/>
</dbReference>
<evidence type="ECO:0000313" key="14">
    <source>
        <dbReference type="EMBL" id="ADI13377.1"/>
    </source>
</evidence>
<dbReference type="Proteomes" id="UP000000379">
    <property type="component" value="Chromosome"/>
</dbReference>
<dbReference type="HOGENOM" id="CLU_009678_5_0_0"/>
<keyword evidence="7 8" id="KW-0460">Magnesium</keyword>
<dbReference type="NCBIfam" id="NF003917">
    <property type="entry name" value="PRK05443.1-1"/>
    <property type="match status" value="1"/>
</dbReference>
<dbReference type="PANTHER" id="PTHR30218:SF0">
    <property type="entry name" value="POLYPHOSPHATE KINASE"/>
    <property type="match status" value="1"/>
</dbReference>
<dbReference type="Gene3D" id="1.20.58.310">
    <property type="entry name" value="Polyphosphate kinase N-terminal domain"/>
    <property type="match status" value="1"/>
</dbReference>
<dbReference type="NCBIfam" id="TIGR03705">
    <property type="entry name" value="poly_P_kin"/>
    <property type="match status" value="1"/>
</dbReference>
<dbReference type="Pfam" id="PF13090">
    <property type="entry name" value="PP_kinase_C"/>
    <property type="match status" value="1"/>
</dbReference>
<evidence type="ECO:0000256" key="5">
    <source>
        <dbReference type="ARBA" id="ARBA00022777"/>
    </source>
</evidence>
<evidence type="ECO:0000256" key="4">
    <source>
        <dbReference type="ARBA" id="ARBA00022741"/>
    </source>
</evidence>
<dbReference type="Gene3D" id="3.30.870.10">
    <property type="entry name" value="Endonuclease Chain A"/>
    <property type="match status" value="2"/>
</dbReference>
<evidence type="ECO:0000256" key="6">
    <source>
        <dbReference type="ARBA" id="ARBA00022840"/>
    </source>
</evidence>
<keyword evidence="2 8" id="KW-0808">Transferase</keyword>
<feature type="domain" description="Polyphosphate kinase C-terminal" evidence="12">
    <location>
        <begin position="506"/>
        <end position="678"/>
    </location>
</feature>
<evidence type="ECO:0000256" key="3">
    <source>
        <dbReference type="ARBA" id="ARBA00022723"/>
    </source>
</evidence>
<gene>
    <name evidence="8" type="primary">ppk</name>
    <name evidence="14" type="ordered locus">Trad_0237</name>
</gene>
<evidence type="ECO:0000259" key="10">
    <source>
        <dbReference type="Pfam" id="PF02503"/>
    </source>
</evidence>
<organism evidence="14 15">
    <name type="scientific">Truepera radiovictrix (strain DSM 17093 / CIP 108686 / LMG 22925 / RQ-24)</name>
    <dbReference type="NCBI Taxonomy" id="649638"/>
    <lineage>
        <taxon>Bacteria</taxon>
        <taxon>Thermotogati</taxon>
        <taxon>Deinococcota</taxon>
        <taxon>Deinococci</taxon>
        <taxon>Trueperales</taxon>
        <taxon>Trueperaceae</taxon>
        <taxon>Truepera</taxon>
    </lineage>
</organism>
<evidence type="ECO:0000256" key="8">
    <source>
        <dbReference type="HAMAP-Rule" id="MF_00347"/>
    </source>
</evidence>
<comment type="function">
    <text evidence="8 9">Catalyzes the reversible transfer of the terminal phosphate of ATP to form a long-chain polyphosphate (polyP).</text>
</comment>
<feature type="binding site" evidence="8">
    <location>
        <position position="567"/>
    </location>
    <ligand>
        <name>ATP</name>
        <dbReference type="ChEBI" id="CHEBI:30616"/>
    </ligand>
</feature>
<dbReference type="RefSeq" id="WP_013176757.1">
    <property type="nucleotide sequence ID" value="NC_014221.1"/>
</dbReference>
<evidence type="ECO:0000313" key="15">
    <source>
        <dbReference type="Proteomes" id="UP000000379"/>
    </source>
</evidence>
<keyword evidence="1 8" id="KW-0597">Phosphoprotein</keyword>
<dbReference type="InterPro" id="IPR025200">
    <property type="entry name" value="PPK_C_dom2"/>
</dbReference>
<dbReference type="Pfam" id="PF13089">
    <property type="entry name" value="PP_kinase_N"/>
    <property type="match status" value="1"/>
</dbReference>
<feature type="domain" description="Polyphosphate kinase middle" evidence="10">
    <location>
        <begin position="127"/>
        <end position="308"/>
    </location>
</feature>
<dbReference type="GO" id="GO:0046872">
    <property type="term" value="F:metal ion binding"/>
    <property type="evidence" value="ECO:0007669"/>
    <property type="project" value="UniProtKB-KW"/>
</dbReference>
<keyword evidence="3 8" id="KW-0479">Metal-binding</keyword>
<evidence type="ECO:0000259" key="11">
    <source>
        <dbReference type="Pfam" id="PF13089"/>
    </source>
</evidence>
<dbReference type="InterPro" id="IPR041108">
    <property type="entry name" value="PP_kinase_C_1"/>
</dbReference>
<feature type="binding site" evidence="8">
    <location>
        <position position="408"/>
    </location>
    <ligand>
        <name>Mg(2+)</name>
        <dbReference type="ChEBI" id="CHEBI:18420"/>
    </ligand>
</feature>
<dbReference type="Pfam" id="PF17941">
    <property type="entry name" value="PP_kinase_C_1"/>
    <property type="match status" value="1"/>
</dbReference>
<feature type="binding site" evidence="8">
    <location>
        <position position="595"/>
    </location>
    <ligand>
        <name>ATP</name>
        <dbReference type="ChEBI" id="CHEBI:30616"/>
    </ligand>
</feature>
<keyword evidence="6 8" id="KW-0067">ATP-binding</keyword>
<dbReference type="InterPro" id="IPR036830">
    <property type="entry name" value="PP_kinase_middle_dom_sf"/>
</dbReference>
<name>D7CY17_TRURR</name>
<dbReference type="Pfam" id="PF02503">
    <property type="entry name" value="PP_kinase"/>
    <property type="match status" value="1"/>
</dbReference>
<evidence type="ECO:0000259" key="13">
    <source>
        <dbReference type="Pfam" id="PF17941"/>
    </source>
</evidence>
<dbReference type="CDD" id="cd09165">
    <property type="entry name" value="PLDc_PaPPK1_C1_like"/>
    <property type="match status" value="1"/>
</dbReference>
<keyword evidence="5 8" id="KW-0418">Kinase</keyword>
<dbReference type="CDD" id="cd09168">
    <property type="entry name" value="PLDc_PaPPK1_C2_like"/>
    <property type="match status" value="1"/>
</dbReference>
<dbReference type="eggNOG" id="COG0855">
    <property type="taxonomic scope" value="Bacteria"/>
</dbReference>
<feature type="domain" description="Polyphosphate kinase N-terminal" evidence="11">
    <location>
        <begin position="12"/>
        <end position="117"/>
    </location>
</feature>
<dbReference type="FunFam" id="3.30.870.10:FF:000001">
    <property type="entry name" value="Polyphosphate kinase"/>
    <property type="match status" value="1"/>
</dbReference>
<dbReference type="AlphaFoldDB" id="D7CY17"/>
<dbReference type="GO" id="GO:0006799">
    <property type="term" value="P:polyphosphate biosynthetic process"/>
    <property type="evidence" value="ECO:0007669"/>
    <property type="project" value="UniProtKB-UniRule"/>
</dbReference>
<keyword evidence="4 8" id="KW-0547">Nucleotide-binding</keyword>
<evidence type="ECO:0000256" key="2">
    <source>
        <dbReference type="ARBA" id="ARBA00022679"/>
    </source>
</evidence>
<dbReference type="InterPro" id="IPR025198">
    <property type="entry name" value="PPK_N_dom"/>
</dbReference>
<comment type="PTM">
    <text evidence="8 9">An intermediate of this reaction is the autophosphorylated ppk in which a phosphate is covalently linked to a histidine residue through a N-P bond.</text>
</comment>
<dbReference type="EMBL" id="CP002049">
    <property type="protein sequence ID" value="ADI13377.1"/>
    <property type="molecule type" value="Genomic_DNA"/>
</dbReference>
<accession>D7CY17</accession>
<dbReference type="KEGG" id="tra:Trad_0237"/>
<dbReference type="GO" id="GO:0009358">
    <property type="term" value="C:polyphosphate kinase complex"/>
    <property type="evidence" value="ECO:0007669"/>
    <property type="project" value="InterPro"/>
</dbReference>
<dbReference type="SUPFAM" id="SSF56024">
    <property type="entry name" value="Phospholipase D/nuclease"/>
    <property type="match status" value="2"/>
</dbReference>
<dbReference type="SUPFAM" id="SSF140356">
    <property type="entry name" value="PPK N-terminal domain-like"/>
    <property type="match status" value="1"/>
</dbReference>
<protein>
    <recommendedName>
        <fullName evidence="8 9">Polyphosphate kinase</fullName>
        <ecNumber evidence="8 9">2.7.4.1</ecNumber>
    </recommendedName>
    <alternativeName>
        <fullName evidence="8">ATP-polyphosphate phosphotransferase</fullName>
    </alternativeName>
    <alternativeName>
        <fullName evidence="8">Polyphosphoric acid kinase</fullName>
    </alternativeName>
</protein>
<sequence length="695" mass="78930">MAEPDLSDPKLYFNRELSWLQFNERVLEEAEDEENPLLERLKFLAIFSTNLDEFIMIRYAGLKEQVAAGIVERSFDGLTPAEQLRAVSEALRPLIARHRKVLRQDVLPALEQHGLKLLSVGELAPSDREMVDDYFDRELFPVLTPLAVDSGHPFPRLPNLSFSLLVELFDPDRGEAKTAVVQVPSVLPRFLRLPPLDDGDRTFRFVLSEEVIRSKVTALFPGYEVRATYDFRLTRDADFEIAEDEADDLLQVIEDEVRKRRWGEAVRLEITARMPEHWADFLRTTLKLSENDVYRVDNHLNVGDFMELTQLDLPELRYPPFNTRLPTEYRGRSDVFAIVRQQDVLIHHPFHSFDAVLNMIEQAADDPDVLAIKQTLYRVGGRSPVVAALARASGNGKLVTALVELKARFDEENNIVWARELERAGVHVVYGFAGLKTHCKALLIVRREGSEIRRYVHLGTGNYNPGTSTVYTDFALLSCDPELGADVSELFNYLTGFSKQRSWRKLWVAPATLRGELAAAIEREEAHARAGGEGRIIAKMNSLVDPRVIRALYRASQAGVQCDLIVRGICCLRPGVEGVSETIRVRSIVGRFLEHSRAFYFANGGDERLYLGSADWMQRNLTRRVEAVFPVEDPAVKKKVMQVLDLCLRDNVKARELQPDGTYVRAKRKAGQRRLDAQERLLEISARRAALMGGR</sequence>
<dbReference type="EC" id="2.7.4.1" evidence="8 9"/>
<comment type="catalytic activity">
    <reaction evidence="8 9">
        <text>[phosphate](n) + ATP = [phosphate](n+1) + ADP</text>
        <dbReference type="Rhea" id="RHEA:19573"/>
        <dbReference type="Rhea" id="RHEA-COMP:9859"/>
        <dbReference type="Rhea" id="RHEA-COMP:14280"/>
        <dbReference type="ChEBI" id="CHEBI:16838"/>
        <dbReference type="ChEBI" id="CHEBI:30616"/>
        <dbReference type="ChEBI" id="CHEBI:456216"/>
        <dbReference type="EC" id="2.7.4.1"/>
    </reaction>
</comment>
<dbReference type="GO" id="GO:0005524">
    <property type="term" value="F:ATP binding"/>
    <property type="evidence" value="ECO:0007669"/>
    <property type="project" value="UniProtKB-KW"/>
</dbReference>
<evidence type="ECO:0000259" key="12">
    <source>
        <dbReference type="Pfam" id="PF13090"/>
    </source>
</evidence>
<feature type="binding site" evidence="8">
    <location>
        <position position="50"/>
    </location>
    <ligand>
        <name>ATP</name>
        <dbReference type="ChEBI" id="CHEBI:30616"/>
    </ligand>
</feature>
<dbReference type="STRING" id="649638.Trad_0237"/>
<reference evidence="14 15" key="2">
    <citation type="journal article" date="2011" name="Stand. Genomic Sci.">
        <title>Complete genome sequence of Truepera radiovictrix type strain (RQ-24).</title>
        <authorList>
            <person name="Ivanova N."/>
            <person name="Rohde C."/>
            <person name="Munk C."/>
            <person name="Nolan M."/>
            <person name="Lucas S."/>
            <person name="Del Rio T.G."/>
            <person name="Tice H."/>
            <person name="Deshpande S."/>
            <person name="Cheng J.F."/>
            <person name="Tapia R."/>
            <person name="Han C."/>
            <person name="Goodwin L."/>
            <person name="Pitluck S."/>
            <person name="Liolios K."/>
            <person name="Mavromatis K."/>
            <person name="Mikhailova N."/>
            <person name="Pati A."/>
            <person name="Chen A."/>
            <person name="Palaniappan K."/>
            <person name="Land M."/>
            <person name="Hauser L."/>
            <person name="Chang Y.J."/>
            <person name="Jeffries C.D."/>
            <person name="Brambilla E."/>
            <person name="Rohde M."/>
            <person name="Goker M."/>
            <person name="Tindall B.J."/>
            <person name="Woyke T."/>
            <person name="Bristow J."/>
            <person name="Eisen J.A."/>
            <person name="Markowitz V."/>
            <person name="Hugenholtz P."/>
            <person name="Kyrpides N.C."/>
            <person name="Klenk H.P."/>
            <person name="Lapidus A."/>
        </authorList>
    </citation>
    <scope>NUCLEOTIDE SEQUENCE [LARGE SCALE GENOMIC DNA]</scope>
    <source>
        <strain evidence="15">DSM 17093 / CIP 108686 / LMG 22925 / RQ-24</strain>
    </source>
</reference>
<feature type="domain" description="Polyphosphate kinase C-terminal" evidence="13">
    <location>
        <begin position="334"/>
        <end position="499"/>
    </location>
</feature>
<dbReference type="NCBIfam" id="NF003918">
    <property type="entry name" value="PRK05443.1-2"/>
    <property type="match status" value="1"/>
</dbReference>
<dbReference type="InterPro" id="IPR003414">
    <property type="entry name" value="PP_kinase"/>
</dbReference>
<reference evidence="15" key="1">
    <citation type="submission" date="2010-05" db="EMBL/GenBank/DDBJ databases">
        <title>The complete genome of Truepera radiovictris DSM 17093.</title>
        <authorList>
            <consortium name="US DOE Joint Genome Institute (JGI-PGF)"/>
            <person name="Lucas S."/>
            <person name="Copeland A."/>
            <person name="Lapidus A."/>
            <person name="Glavina del Rio T."/>
            <person name="Dalin E."/>
            <person name="Tice H."/>
            <person name="Bruce D."/>
            <person name="Goodwin L."/>
            <person name="Pitluck S."/>
            <person name="Kyrpides N."/>
            <person name="Mavromatis K."/>
            <person name="Ovchinnikova G."/>
            <person name="Munk A.C."/>
            <person name="Detter J.C."/>
            <person name="Han C."/>
            <person name="Tapia R."/>
            <person name="Land M."/>
            <person name="Hauser L."/>
            <person name="Markowitz V."/>
            <person name="Cheng J.-F."/>
            <person name="Hugenholtz P."/>
            <person name="Woyke T."/>
            <person name="Wu D."/>
            <person name="Tindall B."/>
            <person name="Pomrenke H.G."/>
            <person name="Brambilla E."/>
            <person name="Klenk H.-P."/>
            <person name="Eisen J.A."/>
        </authorList>
    </citation>
    <scope>NUCLEOTIDE SEQUENCE [LARGE SCALE GENOMIC DNA]</scope>
    <source>
        <strain evidence="15">DSM 17093 / CIP 108686 / LMG 22925 / RQ-24</strain>
    </source>
</reference>
<dbReference type="HAMAP" id="MF_00347">
    <property type="entry name" value="Polyphosphate_kinase"/>
    <property type="match status" value="1"/>
</dbReference>
<proteinExistence type="inferred from homology"/>
<evidence type="ECO:0000256" key="9">
    <source>
        <dbReference type="RuleBase" id="RU003800"/>
    </source>
</evidence>
<comment type="similarity">
    <text evidence="8 9">Belongs to the polyphosphate kinase 1 (PPK1) family.</text>
</comment>
<dbReference type="PIRSF" id="PIRSF015589">
    <property type="entry name" value="PP_kinase"/>
    <property type="match status" value="1"/>
</dbReference>
<feature type="active site" description="Phosphohistidine intermediate" evidence="8">
    <location>
        <position position="438"/>
    </location>
</feature>
<keyword evidence="15" id="KW-1185">Reference proteome</keyword>
<dbReference type="Gene3D" id="3.30.1840.10">
    <property type="entry name" value="Polyphosphate kinase middle domain"/>
    <property type="match status" value="1"/>
</dbReference>